<protein>
    <submittedName>
        <fullName evidence="2">23807_t:CDS:1</fullName>
    </submittedName>
</protein>
<dbReference type="GO" id="GO:0001100">
    <property type="term" value="P:negative regulation of exit from mitosis"/>
    <property type="evidence" value="ECO:0007669"/>
    <property type="project" value="InterPro"/>
</dbReference>
<dbReference type="PANTHER" id="PTHR35140:SF1">
    <property type="entry name" value="MITOTIC CHECK POINT PROTEIN BFA1"/>
    <property type="match status" value="1"/>
</dbReference>
<gene>
    <name evidence="2" type="ORF">DERYTH_LOCUS5935</name>
</gene>
<dbReference type="OrthoDB" id="19159at2759"/>
<sequence length="1121" mass="122758">MLNLKVTKFPLAQIESDEENWDDIEIPSSGLIITDNTSDDDDINNIGKIATNDMSGITIVDSDDDVDNILQSTVAFDQKSLFTSTNKNSQLLDDFNILNGNTTTTAAAAAITTTTTTTPTKSTTTTPTTPTKSTTTTTTTPTKSTKSTTPTKSTKSTTTPKSPKSRRKRDDDLNAVKAMIGDLKNSLSNNEFTGTITMLGGDNPKKVIDMDDWDNDMEIPEAGLSLCDHSKSFNYNINSWDDEFLNSNELFLSNPDNVNITSLKNIVVKRVDLPITTTTIQRISPEKVVESANNIMSSASISRNSRFNIIVSPSPSSSNFESEDDESFDDLQIPDSIDKLTLFHPRREYQNSPLSQSDPIIKDNSMMDYKLYDDDDCEDNFWSGLDVQDDNAFEPDNIKHKNIVPRSVPLQQKRPRRQSFTIEFSPSLVSDSLQLSNSNSLMNSNSSLMNSNSSLMNSNSSLMNSNSSLMNVDDPQSFDINEFSHSKDSSSTSEKSTASTNSTTNSTISTNSPSKKSSLSKSVTRKNCLSSLVTPPSSPTKVVSHSKKDTSVISKRPSVISSKTSSSPPLKKCKSNMTLSKNSDSSKSTSFPKEKDSTKSSTSAKSNTKSSTTKSSAKSNATKSNAKSSTKSSTTKSNAKSSTTKSNAKSITKNSTLSKSRTSTISKGSNTNDTSSVKENFNPLIKSKKSFVTSNKSSSTNKSLTSTRLLKVASSPSLKTEKLSGDSSLTKHVNISSVSLASVKTHRSLPSMTKKSSSSSKITKLLDSPKPTHSRVKSAPMSLSVTSTVNKIKKNQKNYESKTLRVMLKPNNSQNYGDGTELDVFDDLPVSLDNERAYKKFPASPIFGTFIKNANSGILSDRKNSVSSIASKASSKSITESRRNSTSSKKPHLIRNLNSEKGTKVIGEMVYNPVLQRWDGNESVLKDFEPSPQRPALISNMNPQSAKSLHMVGKMIFDPVKMCWFHSSAKDNNNSMSSEEEELLALFDSEEEIDLENTNNTDDLVDESNKFKYHTSSGEIFGMNHGGNDELWDGLNSTSLVFSDGDHNEIICSAEGRKRRHRIIPTGNGSNQSNDNNNEFQVGSEFDVSKGFLAALVASERQHKKEMNRWYPAIRSISNEQ</sequence>
<proteinExistence type="predicted"/>
<evidence type="ECO:0000313" key="2">
    <source>
        <dbReference type="EMBL" id="CAG8565262.1"/>
    </source>
</evidence>
<feature type="region of interest" description="Disordered" evidence="1">
    <location>
        <begin position="863"/>
        <end position="893"/>
    </location>
</feature>
<name>A0A9N9BIV0_9GLOM</name>
<dbReference type="GO" id="GO:0044732">
    <property type="term" value="C:mitotic spindle pole body"/>
    <property type="evidence" value="ECO:0007669"/>
    <property type="project" value="TreeGrafter"/>
</dbReference>
<feature type="compositionally biased region" description="Low complexity" evidence="1">
    <location>
        <begin position="690"/>
        <end position="706"/>
    </location>
</feature>
<feature type="region of interest" description="Disordered" evidence="1">
    <location>
        <begin position="452"/>
        <end position="706"/>
    </location>
</feature>
<feature type="compositionally biased region" description="Low complexity" evidence="1">
    <location>
        <begin position="554"/>
        <end position="570"/>
    </location>
</feature>
<dbReference type="AlphaFoldDB" id="A0A9N9BIV0"/>
<feature type="compositionally biased region" description="Polar residues" evidence="1">
    <location>
        <begin position="657"/>
        <end position="679"/>
    </location>
</feature>
<evidence type="ECO:0000313" key="3">
    <source>
        <dbReference type="Proteomes" id="UP000789405"/>
    </source>
</evidence>
<feature type="compositionally biased region" description="Low complexity" evidence="1">
    <location>
        <begin position="116"/>
        <end position="162"/>
    </location>
</feature>
<dbReference type="GO" id="GO:0005096">
    <property type="term" value="F:GTPase activator activity"/>
    <property type="evidence" value="ECO:0007669"/>
    <property type="project" value="InterPro"/>
</dbReference>
<dbReference type="PANTHER" id="PTHR35140">
    <property type="entry name" value="MITOTIC CHECK POINT PROTEIN BFA1"/>
    <property type="match status" value="1"/>
</dbReference>
<dbReference type="GO" id="GO:1990334">
    <property type="term" value="C:Bfa1-Bub2 complex"/>
    <property type="evidence" value="ECO:0007669"/>
    <property type="project" value="InterPro"/>
</dbReference>
<dbReference type="InterPro" id="IPR034586">
    <property type="entry name" value="Bfa1/Byr4"/>
</dbReference>
<feature type="compositionally biased region" description="Low complexity" evidence="1">
    <location>
        <begin position="489"/>
        <end position="543"/>
    </location>
</feature>
<keyword evidence="3" id="KW-1185">Reference proteome</keyword>
<feature type="non-terminal residue" evidence="2">
    <location>
        <position position="1"/>
    </location>
</feature>
<organism evidence="2 3">
    <name type="scientific">Dentiscutata erythropus</name>
    <dbReference type="NCBI Taxonomy" id="1348616"/>
    <lineage>
        <taxon>Eukaryota</taxon>
        <taxon>Fungi</taxon>
        <taxon>Fungi incertae sedis</taxon>
        <taxon>Mucoromycota</taxon>
        <taxon>Glomeromycotina</taxon>
        <taxon>Glomeromycetes</taxon>
        <taxon>Diversisporales</taxon>
        <taxon>Gigasporaceae</taxon>
        <taxon>Dentiscutata</taxon>
    </lineage>
</organism>
<feature type="compositionally biased region" description="Low complexity" evidence="1">
    <location>
        <begin position="580"/>
        <end position="591"/>
    </location>
</feature>
<evidence type="ECO:0000256" key="1">
    <source>
        <dbReference type="SAM" id="MobiDB-lite"/>
    </source>
</evidence>
<feature type="compositionally biased region" description="Low complexity" evidence="1">
    <location>
        <begin position="452"/>
        <end position="471"/>
    </location>
</feature>
<feature type="compositionally biased region" description="Low complexity" evidence="1">
    <location>
        <begin position="599"/>
        <end position="656"/>
    </location>
</feature>
<accession>A0A9N9BIV0</accession>
<feature type="region of interest" description="Disordered" evidence="1">
    <location>
        <begin position="116"/>
        <end position="173"/>
    </location>
</feature>
<dbReference type="EMBL" id="CAJVPY010002575">
    <property type="protein sequence ID" value="CAG8565262.1"/>
    <property type="molecule type" value="Genomic_DNA"/>
</dbReference>
<feature type="region of interest" description="Disordered" evidence="1">
    <location>
        <begin position="746"/>
        <end position="783"/>
    </location>
</feature>
<dbReference type="Proteomes" id="UP000789405">
    <property type="component" value="Unassembled WGS sequence"/>
</dbReference>
<comment type="caution">
    <text evidence="2">The sequence shown here is derived from an EMBL/GenBank/DDBJ whole genome shotgun (WGS) entry which is preliminary data.</text>
</comment>
<feature type="compositionally biased region" description="Low complexity" evidence="1">
    <location>
        <begin position="748"/>
        <end position="768"/>
    </location>
</feature>
<reference evidence="2" key="1">
    <citation type="submission" date="2021-06" db="EMBL/GenBank/DDBJ databases">
        <authorList>
            <person name="Kallberg Y."/>
            <person name="Tangrot J."/>
            <person name="Rosling A."/>
        </authorList>
    </citation>
    <scope>NUCLEOTIDE SEQUENCE</scope>
    <source>
        <strain evidence="2">MA453B</strain>
    </source>
</reference>
<feature type="compositionally biased region" description="Low complexity" evidence="1">
    <location>
        <begin position="867"/>
        <end position="878"/>
    </location>
</feature>